<evidence type="ECO:0000256" key="4">
    <source>
        <dbReference type="ARBA" id="ARBA00022475"/>
    </source>
</evidence>
<dbReference type="SUPFAM" id="SSF81665">
    <property type="entry name" value="Calcium ATPase, transmembrane domain M"/>
    <property type="match status" value="1"/>
</dbReference>
<dbReference type="FunFam" id="1.20.1110.10:FF:000001">
    <property type="entry name" value="Calcium-transporting ATPase"/>
    <property type="match status" value="1"/>
</dbReference>
<feature type="transmembrane region" description="Helical" evidence="18">
    <location>
        <begin position="1098"/>
        <end position="1116"/>
    </location>
</feature>
<dbReference type="Gene3D" id="2.70.150.10">
    <property type="entry name" value="Calcium-transporting ATPase, cytoplasmic transduction domain A"/>
    <property type="match status" value="1"/>
</dbReference>
<dbReference type="FunFam" id="1.20.1110.10:FF:000002">
    <property type="entry name" value="Calcium-transporting ATPase"/>
    <property type="match status" value="1"/>
</dbReference>
<sequence>MSFPPFKKDSRRFFPCHAGKWPSASECHHCVRFMVGLWRVSRSAAKNNKCRSSGIPQCEGIPENESQLSGILRRRASEQHGETRPLRSQPEGAPGTHGVPGQGCRAQDQGRVRGHPGALQETLHLPHGRLSGSAADIEHRQTTFGANLIPPKPPKTFLELVWEALQDVTLIILEVAALVSLGLAFYKPPENLELGGHHDESEADAGWIEGVAILVSVIIVVLVTAFNDYTKERQFRGLQNRIEHEHKFAVIRGGRYRKYQSVTSWWETSARGDLLPADGLLIQSNDLKVDESSLTGESDHVKKGESMDPVLLSGQGSSSPFWGQPKRTTSRRRRPRKKPKKARKKKKEPSAWHNDAKNTQECSPLTVPVSISDEEAIVSGNSHLLNDSSGKANNTETVEVVPSKSENNPRKEQSVLQTKLTKLAIQIGYAGSTIAVLTVLILGIRFAVKFFIINPRPWSPFYMNYLVKFIIIGVTVLVVAVPEGLPLAVTLALAYSVKKMMKDNNLVRHLDACETMGNATAICSDKTGTLTTNRMTVVQCFLCGTHHVDIPKYQTLPSNIVDLLVTGISVNSAYTSRVISDPLNVELPKQVGNKTECALLTFVKDIGKDYQAVRDEIHEEGLHKVYTFNSVRKSMSTVIAIDGGFRVFTKGASEMVLKKCTFLFGRDGSLESFTPQDQERLVKTVIEPMASDGLRTIAIAYKDYLYETTTQNQIQITSEPDWENEDDIISDLTCICIVGIEDPVRPEVPDAIKKCQKSGITVRMVTGDNVNTARSIAMKCGIIRPGDDFLVVDGKEFNRRIRDSNGEFQQHLLDKVWPRLRVLARSSPQDKYTLVKGIIDSKLNPNREVVAVTGDGTNDGPALKKADVGFAMGIAGTDVAKEASDIILTDDNFTSIVKAVMWGRNVYDSIAKFLQFQLTVNVVAVIVAFVGACAIEDSPLKAVQMLWVNLIMDTLASLALATEMPTPDLLLRKPYGRSKPLISRTMMKNIVGHAIFQLSIIFTLLFAGDHIFDIDSGMNAGLRSKPSQHFTIIFNTFVMMTLFNEINARKIHGERNIFEGLFTNPIFYSILIITAVAQVIIVQYGGYAFSTAPLTLEQWLWCIFLGCGVLVWGQIINTLPTKRIPHTFTWGSGAPEDDIPSLGQEGGSSGSLSQDVKSRTGQILWIRGLTRLQTQLRVVRAFKSTLEDMEERRSVHSLHSLRSSRSHPKQLSDISYIDEDVKTPSPNDYPYDIHKTNNSVRNHTPDGETAPLMVRGGGHSPLTSPANSSSSGASNNNNNNHRATSPHGYHLLVEPTKIHETSI</sequence>
<dbReference type="InterPro" id="IPR036412">
    <property type="entry name" value="HAD-like_sf"/>
</dbReference>
<dbReference type="GO" id="GO:0016887">
    <property type="term" value="F:ATP hydrolysis activity"/>
    <property type="evidence" value="ECO:0007669"/>
    <property type="project" value="InterPro"/>
</dbReference>
<feature type="domain" description="Cation-transporting P-type ATPase N-terminal" evidence="20">
    <location>
        <begin position="126"/>
        <end position="185"/>
    </location>
</feature>
<dbReference type="FunFam" id="1.20.1110.10:FF:000013">
    <property type="entry name" value="Calcium-transporting ATPase"/>
    <property type="match status" value="1"/>
</dbReference>
<dbReference type="InterPro" id="IPR059000">
    <property type="entry name" value="ATPase_P-type_domA"/>
</dbReference>
<dbReference type="InterPro" id="IPR023299">
    <property type="entry name" value="ATPase_P-typ_cyto_dom_N"/>
</dbReference>
<dbReference type="PRINTS" id="PR00119">
    <property type="entry name" value="CATATPASE"/>
</dbReference>
<comment type="caution">
    <text evidence="21">The sequence shown here is derived from an EMBL/GenBank/DDBJ whole genome shotgun (WGS) entry which is preliminary data.</text>
</comment>
<feature type="region of interest" description="Disordered" evidence="19">
    <location>
        <begin position="76"/>
        <end position="112"/>
    </location>
</feature>
<dbReference type="EMBL" id="BPLR01002553">
    <property type="protein sequence ID" value="GIX75039.1"/>
    <property type="molecule type" value="Genomic_DNA"/>
</dbReference>
<evidence type="ECO:0000256" key="2">
    <source>
        <dbReference type="ARBA" id="ARBA00006124"/>
    </source>
</evidence>
<keyword evidence="4" id="KW-1003">Cell membrane</keyword>
<dbReference type="PANTHER" id="PTHR24093:SF369">
    <property type="entry name" value="CALCIUM-TRANSPORTING ATPASE"/>
    <property type="match status" value="1"/>
</dbReference>
<dbReference type="FunFam" id="3.40.1110.10:FF:000147">
    <property type="entry name" value="Calcium-transporting ATPase"/>
    <property type="match status" value="1"/>
</dbReference>
<feature type="transmembrane region" description="Helical" evidence="18">
    <location>
        <begin position="427"/>
        <end position="453"/>
    </location>
</feature>
<comment type="catalytic activity">
    <reaction evidence="18">
        <text>Ca(2+)(in) + ATP + H2O = Ca(2+)(out) + ADP + phosphate + H(+)</text>
        <dbReference type="Rhea" id="RHEA:18105"/>
        <dbReference type="ChEBI" id="CHEBI:15377"/>
        <dbReference type="ChEBI" id="CHEBI:15378"/>
        <dbReference type="ChEBI" id="CHEBI:29108"/>
        <dbReference type="ChEBI" id="CHEBI:30616"/>
        <dbReference type="ChEBI" id="CHEBI:43474"/>
        <dbReference type="ChEBI" id="CHEBI:456216"/>
        <dbReference type="EC" id="7.2.2.10"/>
    </reaction>
</comment>
<dbReference type="CDD" id="cd02081">
    <property type="entry name" value="P-type_ATPase_Ca_PMCA-like"/>
    <property type="match status" value="1"/>
</dbReference>
<proteinExistence type="inferred from homology"/>
<dbReference type="InterPro" id="IPR044492">
    <property type="entry name" value="P_typ_ATPase_HD_dom"/>
</dbReference>
<dbReference type="SFLD" id="SFLDS00003">
    <property type="entry name" value="Haloacid_Dehalogenase"/>
    <property type="match status" value="1"/>
</dbReference>
<dbReference type="Pfam" id="PF13246">
    <property type="entry name" value="Cation_ATPase"/>
    <property type="match status" value="1"/>
</dbReference>
<feature type="transmembrane region" description="Helical" evidence="18">
    <location>
        <begin position="1066"/>
        <end position="1086"/>
    </location>
</feature>
<dbReference type="Pfam" id="PF00690">
    <property type="entry name" value="Cation_ATPase_N"/>
    <property type="match status" value="1"/>
</dbReference>
<organism evidence="21 22">
    <name type="scientific">Caerostris extrusa</name>
    <name type="common">Bark spider</name>
    <name type="synonym">Caerostris bankana</name>
    <dbReference type="NCBI Taxonomy" id="172846"/>
    <lineage>
        <taxon>Eukaryota</taxon>
        <taxon>Metazoa</taxon>
        <taxon>Ecdysozoa</taxon>
        <taxon>Arthropoda</taxon>
        <taxon>Chelicerata</taxon>
        <taxon>Arachnida</taxon>
        <taxon>Araneae</taxon>
        <taxon>Araneomorphae</taxon>
        <taxon>Entelegynae</taxon>
        <taxon>Araneoidea</taxon>
        <taxon>Araneidae</taxon>
        <taxon>Caerostris</taxon>
    </lineage>
</organism>
<dbReference type="Gene3D" id="1.20.1110.10">
    <property type="entry name" value="Calcium-transporting ATPase, transmembrane domain"/>
    <property type="match status" value="2"/>
</dbReference>
<evidence type="ECO:0000256" key="6">
    <source>
        <dbReference type="ARBA" id="ARBA00022568"/>
    </source>
</evidence>
<reference evidence="21 22" key="1">
    <citation type="submission" date="2021-06" db="EMBL/GenBank/DDBJ databases">
        <title>Caerostris extrusa draft genome.</title>
        <authorList>
            <person name="Kono N."/>
            <person name="Arakawa K."/>
        </authorList>
    </citation>
    <scope>NUCLEOTIDE SEQUENCE [LARGE SCALE GENOMIC DNA]</scope>
</reference>
<evidence type="ECO:0000313" key="21">
    <source>
        <dbReference type="EMBL" id="GIX75039.1"/>
    </source>
</evidence>
<dbReference type="InterPro" id="IPR008250">
    <property type="entry name" value="ATPase_P-typ_transduc_dom_A_sf"/>
</dbReference>
<evidence type="ECO:0000256" key="13">
    <source>
        <dbReference type="ARBA" id="ARBA00022860"/>
    </source>
</evidence>
<evidence type="ECO:0000256" key="17">
    <source>
        <dbReference type="ARBA" id="ARBA00023136"/>
    </source>
</evidence>
<feature type="compositionally biased region" description="Basic and acidic residues" evidence="19">
    <location>
        <begin position="292"/>
        <end position="306"/>
    </location>
</feature>
<dbReference type="GO" id="GO:0005886">
    <property type="term" value="C:plasma membrane"/>
    <property type="evidence" value="ECO:0007669"/>
    <property type="project" value="UniProtKB-SubCell"/>
</dbReference>
<dbReference type="InterPro" id="IPR006068">
    <property type="entry name" value="ATPase_P-typ_cation-transptr_C"/>
</dbReference>
<keyword evidence="14" id="KW-1278">Translocase</keyword>
<dbReference type="FunFam" id="3.40.50.1000:FF:000007">
    <property type="entry name" value="Calcium-transporting ATPase"/>
    <property type="match status" value="1"/>
</dbReference>
<evidence type="ECO:0000313" key="22">
    <source>
        <dbReference type="Proteomes" id="UP001054945"/>
    </source>
</evidence>
<evidence type="ECO:0000256" key="15">
    <source>
        <dbReference type="ARBA" id="ARBA00022989"/>
    </source>
</evidence>
<dbReference type="SUPFAM" id="SSF81653">
    <property type="entry name" value="Calcium ATPase, transduction domain A"/>
    <property type="match status" value="1"/>
</dbReference>
<evidence type="ECO:0000259" key="20">
    <source>
        <dbReference type="SMART" id="SM00831"/>
    </source>
</evidence>
<dbReference type="Gene3D" id="3.40.1110.10">
    <property type="entry name" value="Calcium-transporting ATPase, cytoplasmic domain N"/>
    <property type="match status" value="1"/>
</dbReference>
<feature type="compositionally biased region" description="Basic and acidic residues" evidence="19">
    <location>
        <begin position="76"/>
        <end position="85"/>
    </location>
</feature>
<feature type="compositionally biased region" description="Basic and acidic residues" evidence="19">
    <location>
        <begin position="348"/>
        <end position="358"/>
    </location>
</feature>
<keyword evidence="12" id="KW-0460">Magnesium</keyword>
<evidence type="ECO:0000256" key="16">
    <source>
        <dbReference type="ARBA" id="ARBA00023065"/>
    </source>
</evidence>
<feature type="transmembrane region" description="Helical" evidence="18">
    <location>
        <begin position="1028"/>
        <end position="1046"/>
    </location>
</feature>
<feature type="transmembrane region" description="Helical" evidence="18">
    <location>
        <begin position="913"/>
        <end position="935"/>
    </location>
</feature>
<comment type="function">
    <text evidence="18">Catalyzes the hydrolysis of ATP coupled with the transport of calcium.</text>
</comment>
<keyword evidence="15 18" id="KW-1133">Transmembrane helix</keyword>
<gene>
    <name evidence="21" type="primary">ATP2B3</name>
    <name evidence="21" type="ORF">CEXT_383651</name>
</gene>
<dbReference type="GO" id="GO:0005516">
    <property type="term" value="F:calmodulin binding"/>
    <property type="evidence" value="ECO:0007669"/>
    <property type="project" value="UniProtKB-KW"/>
</dbReference>
<dbReference type="GO" id="GO:0051480">
    <property type="term" value="P:regulation of cytosolic calcium ion concentration"/>
    <property type="evidence" value="ECO:0007669"/>
    <property type="project" value="TreeGrafter"/>
</dbReference>
<dbReference type="InterPro" id="IPR022141">
    <property type="entry name" value="ATP_Ca_trans_C"/>
</dbReference>
<dbReference type="GO" id="GO:0005388">
    <property type="term" value="F:P-type calcium transporter activity"/>
    <property type="evidence" value="ECO:0007669"/>
    <property type="project" value="UniProtKB-EC"/>
</dbReference>
<keyword evidence="13" id="KW-0112">Calmodulin-binding</keyword>
<evidence type="ECO:0000256" key="3">
    <source>
        <dbReference type="ARBA" id="ARBA00022448"/>
    </source>
</evidence>
<comment type="subcellular location">
    <subcellularLocation>
        <location evidence="1">Cell membrane</location>
        <topology evidence="1">Multi-pass membrane protein</topology>
    </subcellularLocation>
    <subcellularLocation>
        <location evidence="18">Membrane</location>
        <topology evidence="18">Multi-pass membrane protein</topology>
    </subcellularLocation>
</comment>
<feature type="region of interest" description="Disordered" evidence="19">
    <location>
        <begin position="292"/>
        <end position="359"/>
    </location>
</feature>
<dbReference type="SMART" id="SM00831">
    <property type="entry name" value="Cation_ATPase_N"/>
    <property type="match status" value="1"/>
</dbReference>
<dbReference type="GO" id="GO:0046872">
    <property type="term" value="F:metal ion binding"/>
    <property type="evidence" value="ECO:0007669"/>
    <property type="project" value="UniProtKB-KW"/>
</dbReference>
<comment type="similarity">
    <text evidence="2">Belongs to the cation transport ATPase (P-type) (TC 3.A.3) family. Type IIB subfamily.</text>
</comment>
<evidence type="ECO:0000256" key="14">
    <source>
        <dbReference type="ARBA" id="ARBA00022967"/>
    </source>
</evidence>
<keyword evidence="3 18" id="KW-0813">Transport</keyword>
<evidence type="ECO:0000256" key="12">
    <source>
        <dbReference type="ARBA" id="ARBA00022842"/>
    </source>
</evidence>
<keyword evidence="16 18" id="KW-0406">Ion transport</keyword>
<accession>A0AAV4MRM0</accession>
<dbReference type="GO" id="GO:0005524">
    <property type="term" value="F:ATP binding"/>
    <property type="evidence" value="ECO:0007669"/>
    <property type="project" value="UniProtKB-KW"/>
</dbReference>
<evidence type="ECO:0000256" key="18">
    <source>
        <dbReference type="RuleBase" id="RU361146"/>
    </source>
</evidence>
<dbReference type="Pfam" id="PF12424">
    <property type="entry name" value="ATP_Ca_trans_C"/>
    <property type="match status" value="1"/>
</dbReference>
<evidence type="ECO:0000256" key="11">
    <source>
        <dbReference type="ARBA" id="ARBA00022840"/>
    </source>
</evidence>
<dbReference type="Pfam" id="PF00689">
    <property type="entry name" value="Cation_ATPase_C"/>
    <property type="match status" value="1"/>
</dbReference>
<dbReference type="InterPro" id="IPR004014">
    <property type="entry name" value="ATPase_P-typ_cation-transptr_N"/>
</dbReference>
<evidence type="ECO:0000256" key="7">
    <source>
        <dbReference type="ARBA" id="ARBA00022692"/>
    </source>
</evidence>
<comment type="caution">
    <text evidence="18">Lacks conserved residue(s) required for the propagation of feature annotation.</text>
</comment>
<feature type="compositionally biased region" description="Low complexity" evidence="19">
    <location>
        <begin position="1260"/>
        <end position="1287"/>
    </location>
</feature>
<keyword evidence="5" id="KW-0597">Phosphoprotein</keyword>
<keyword evidence="9 18" id="KW-0547">Nucleotide-binding</keyword>
<feature type="compositionally biased region" description="Basic residues" evidence="19">
    <location>
        <begin position="328"/>
        <end position="347"/>
    </location>
</feature>
<protein>
    <recommendedName>
        <fullName evidence="18">Calcium-transporting ATPase</fullName>
        <ecNumber evidence="18">7.2.2.10</ecNumber>
    </recommendedName>
</protein>
<dbReference type="InterPro" id="IPR023298">
    <property type="entry name" value="ATPase_P-typ_TM_dom_sf"/>
</dbReference>
<keyword evidence="10 18" id="KW-0106">Calcium</keyword>
<feature type="region of interest" description="Disordered" evidence="19">
    <location>
        <begin position="1192"/>
        <end position="1303"/>
    </location>
</feature>
<dbReference type="NCBIfam" id="TIGR01517">
    <property type="entry name" value="ATPase-IIB_Ca"/>
    <property type="match status" value="1"/>
</dbReference>
<evidence type="ECO:0000256" key="1">
    <source>
        <dbReference type="ARBA" id="ARBA00004651"/>
    </source>
</evidence>
<keyword evidence="8" id="KW-0479">Metal-binding</keyword>
<keyword evidence="7 18" id="KW-0812">Transmembrane</keyword>
<feature type="transmembrane region" description="Helical" evidence="18">
    <location>
        <begin position="990"/>
        <end position="1008"/>
    </location>
</feature>
<dbReference type="PROSITE" id="PS00154">
    <property type="entry name" value="ATPASE_E1_E2"/>
    <property type="match status" value="1"/>
</dbReference>
<evidence type="ECO:0000256" key="9">
    <source>
        <dbReference type="ARBA" id="ARBA00022741"/>
    </source>
</evidence>
<name>A0AAV4MRM0_CAEEX</name>
<dbReference type="Pfam" id="PF00122">
    <property type="entry name" value="E1-E2_ATPase"/>
    <property type="match status" value="1"/>
</dbReference>
<feature type="transmembrane region" description="Helical" evidence="18">
    <location>
        <begin position="465"/>
        <end position="495"/>
    </location>
</feature>
<dbReference type="InterPro" id="IPR006408">
    <property type="entry name" value="P-type_ATPase_IIB"/>
</dbReference>
<evidence type="ECO:0000256" key="19">
    <source>
        <dbReference type="SAM" id="MobiDB-lite"/>
    </source>
</evidence>
<dbReference type="SUPFAM" id="SSF56784">
    <property type="entry name" value="HAD-like"/>
    <property type="match status" value="1"/>
</dbReference>
<dbReference type="EC" id="7.2.2.10" evidence="18"/>
<dbReference type="SFLD" id="SFLDG00002">
    <property type="entry name" value="C1.7:_P-type_atpase_like"/>
    <property type="match status" value="1"/>
</dbReference>
<keyword evidence="6 18" id="KW-0109">Calcium transport</keyword>
<dbReference type="InterPro" id="IPR018303">
    <property type="entry name" value="ATPase_P-typ_P_site"/>
</dbReference>
<dbReference type="Proteomes" id="UP001054945">
    <property type="component" value="Unassembled WGS sequence"/>
</dbReference>
<dbReference type="SFLD" id="SFLDF00027">
    <property type="entry name" value="p-type_atpase"/>
    <property type="match status" value="1"/>
</dbReference>
<keyword evidence="17 18" id="KW-0472">Membrane</keyword>
<dbReference type="NCBIfam" id="TIGR01494">
    <property type="entry name" value="ATPase_P-type"/>
    <property type="match status" value="2"/>
</dbReference>
<keyword evidence="22" id="KW-1185">Reference proteome</keyword>
<dbReference type="PANTHER" id="PTHR24093">
    <property type="entry name" value="CATION TRANSPORTING ATPASE"/>
    <property type="match status" value="1"/>
</dbReference>
<evidence type="ECO:0000256" key="10">
    <source>
        <dbReference type="ARBA" id="ARBA00022837"/>
    </source>
</evidence>
<dbReference type="Pfam" id="PF08282">
    <property type="entry name" value="Hydrolase_3"/>
    <property type="match status" value="1"/>
</dbReference>
<dbReference type="SUPFAM" id="SSF81660">
    <property type="entry name" value="Metal cation-transporting ATPase, ATP-binding domain N"/>
    <property type="match status" value="1"/>
</dbReference>
<evidence type="ECO:0000256" key="5">
    <source>
        <dbReference type="ARBA" id="ARBA00022553"/>
    </source>
</evidence>
<keyword evidence="11 18" id="KW-0067">ATP-binding</keyword>
<dbReference type="InterPro" id="IPR001757">
    <property type="entry name" value="P_typ_ATPase"/>
</dbReference>
<evidence type="ECO:0000256" key="8">
    <source>
        <dbReference type="ARBA" id="ARBA00022723"/>
    </source>
</evidence>